<evidence type="ECO:0000256" key="4">
    <source>
        <dbReference type="ARBA" id="ARBA00022989"/>
    </source>
</evidence>
<organism evidence="8 9">
    <name type="scientific">Peteryoungia ipomoeae</name>
    <dbReference type="NCBI Taxonomy" id="1210932"/>
    <lineage>
        <taxon>Bacteria</taxon>
        <taxon>Pseudomonadati</taxon>
        <taxon>Pseudomonadota</taxon>
        <taxon>Alphaproteobacteria</taxon>
        <taxon>Hyphomicrobiales</taxon>
        <taxon>Rhizobiaceae</taxon>
        <taxon>Peteryoungia</taxon>
    </lineage>
</organism>
<evidence type="ECO:0000259" key="7">
    <source>
        <dbReference type="Pfam" id="PF06472"/>
    </source>
</evidence>
<dbReference type="OrthoDB" id="9810134at2"/>
<dbReference type="GO" id="GO:0140359">
    <property type="term" value="F:ABC-type transporter activity"/>
    <property type="evidence" value="ECO:0007669"/>
    <property type="project" value="InterPro"/>
</dbReference>
<keyword evidence="9" id="KW-1185">Reference proteome</keyword>
<evidence type="ECO:0000313" key="8">
    <source>
        <dbReference type="EMBL" id="THV22243.1"/>
    </source>
</evidence>
<name>A0A4S8NX57_9HYPH</name>
<comment type="caution">
    <text evidence="8">The sequence shown here is derived from an EMBL/GenBank/DDBJ whole genome shotgun (WGS) entry which is preliminary data.</text>
</comment>
<feature type="transmembrane region" description="Helical" evidence="6">
    <location>
        <begin position="69"/>
        <end position="93"/>
    </location>
</feature>
<dbReference type="InterPro" id="IPR050835">
    <property type="entry name" value="ABC_transporter_sub-D"/>
</dbReference>
<comment type="subcellular location">
    <subcellularLocation>
        <location evidence="1">Membrane</location>
        <topology evidence="1">Multi-pass membrane protein</topology>
    </subcellularLocation>
</comment>
<evidence type="ECO:0000256" key="2">
    <source>
        <dbReference type="ARBA" id="ARBA00022448"/>
    </source>
</evidence>
<proteinExistence type="predicted"/>
<keyword evidence="2" id="KW-0813">Transport</keyword>
<feature type="domain" description="ABC transmembrane type-1" evidence="7">
    <location>
        <begin position="65"/>
        <end position="212"/>
    </location>
</feature>
<dbReference type="EMBL" id="STGV01000004">
    <property type="protein sequence ID" value="THV22243.1"/>
    <property type="molecule type" value="Genomic_DNA"/>
</dbReference>
<evidence type="ECO:0000313" key="9">
    <source>
        <dbReference type="Proteomes" id="UP000308828"/>
    </source>
</evidence>
<keyword evidence="4 6" id="KW-1133">Transmembrane helix</keyword>
<dbReference type="InterPro" id="IPR011527">
    <property type="entry name" value="ABC1_TM_dom"/>
</dbReference>
<dbReference type="Proteomes" id="UP000308828">
    <property type="component" value="Unassembled WGS sequence"/>
</dbReference>
<dbReference type="Pfam" id="PF06472">
    <property type="entry name" value="ABC_membrane_2"/>
    <property type="match status" value="1"/>
</dbReference>
<dbReference type="AlphaFoldDB" id="A0A4S8NX57"/>
<keyword evidence="3 6" id="KW-0812">Transmembrane</keyword>
<keyword evidence="5 6" id="KW-0472">Membrane</keyword>
<evidence type="ECO:0000256" key="5">
    <source>
        <dbReference type="ARBA" id="ARBA00023136"/>
    </source>
</evidence>
<dbReference type="GO" id="GO:0005524">
    <property type="term" value="F:ATP binding"/>
    <property type="evidence" value="ECO:0007669"/>
    <property type="project" value="InterPro"/>
</dbReference>
<dbReference type="GO" id="GO:0005886">
    <property type="term" value="C:plasma membrane"/>
    <property type="evidence" value="ECO:0007669"/>
    <property type="project" value="TreeGrafter"/>
</dbReference>
<reference evidence="8 9" key="1">
    <citation type="submission" date="2019-04" db="EMBL/GenBank/DDBJ databases">
        <title>Genome sequence of strain shin9-1.</title>
        <authorList>
            <person name="Gao J."/>
            <person name="Sun J."/>
        </authorList>
    </citation>
    <scope>NUCLEOTIDE SEQUENCE [LARGE SCALE GENOMIC DNA]</scope>
    <source>
        <strain evidence="9">shin9-1</strain>
    </source>
</reference>
<feature type="transmembrane region" description="Helical" evidence="6">
    <location>
        <begin position="113"/>
        <end position="133"/>
    </location>
</feature>
<feature type="transmembrane region" description="Helical" evidence="6">
    <location>
        <begin position="190"/>
        <end position="210"/>
    </location>
</feature>
<evidence type="ECO:0000256" key="1">
    <source>
        <dbReference type="ARBA" id="ARBA00004141"/>
    </source>
</evidence>
<evidence type="ECO:0000256" key="6">
    <source>
        <dbReference type="SAM" id="Phobius"/>
    </source>
</evidence>
<gene>
    <name evidence="8" type="ORF">FAA97_13185</name>
</gene>
<sequence length="215" mass="24114">MLAETTSRQHFGKTAMLESIKSGNSRMVPFHSTMNSETDRVVAAVEASFRRQLRIAFDSFWRSHMRNRVLTFAGALVAVILATVYGTVLLNQWNAPFYNALERRDLTAFIDELQRFALIAGGLLVLNVVQSWLNHMTSLCMREGLSRDVVDQWLTGARAYRLSLFSTLGVNPDQRLHEDARKLAEMTTSLSIGLFNATILLMAVCGWKILKSATG</sequence>
<protein>
    <recommendedName>
        <fullName evidence="7">ABC transmembrane type-1 domain-containing protein</fullName>
    </recommendedName>
</protein>
<evidence type="ECO:0000256" key="3">
    <source>
        <dbReference type="ARBA" id="ARBA00022692"/>
    </source>
</evidence>
<dbReference type="RefSeq" id="WP_136599016.1">
    <property type="nucleotide sequence ID" value="NZ_STGV01000004.1"/>
</dbReference>
<dbReference type="PANTHER" id="PTHR11384:SF59">
    <property type="entry name" value="LYSOSOMAL COBALAMIN TRANSPORTER ABCD4"/>
    <property type="match status" value="1"/>
</dbReference>
<accession>A0A4S8NX57</accession>
<dbReference type="PANTHER" id="PTHR11384">
    <property type="entry name" value="ATP-BINDING CASSETTE, SUB-FAMILY D MEMBER"/>
    <property type="match status" value="1"/>
</dbReference>